<dbReference type="Pfam" id="PF00069">
    <property type="entry name" value="Pkinase"/>
    <property type="match status" value="1"/>
</dbReference>
<feature type="compositionally biased region" description="Low complexity" evidence="8">
    <location>
        <begin position="509"/>
        <end position="545"/>
    </location>
</feature>
<dbReference type="GO" id="GO:0004674">
    <property type="term" value="F:protein serine/threonine kinase activity"/>
    <property type="evidence" value="ECO:0007669"/>
    <property type="project" value="UniProtKB-EC"/>
</dbReference>
<dbReference type="PROSITE" id="PS50011">
    <property type="entry name" value="PROTEIN_KINASE_DOM"/>
    <property type="match status" value="1"/>
</dbReference>
<dbReference type="PROSITE" id="PS00107">
    <property type="entry name" value="PROTEIN_KINASE_ATP"/>
    <property type="match status" value="1"/>
</dbReference>
<dbReference type="GeneID" id="91425611"/>
<feature type="region of interest" description="Disordered" evidence="8">
    <location>
        <begin position="345"/>
        <end position="406"/>
    </location>
</feature>
<dbReference type="PROSITE" id="PS00108">
    <property type="entry name" value="PROTEIN_KINASE_ST"/>
    <property type="match status" value="1"/>
</dbReference>
<evidence type="ECO:0000256" key="6">
    <source>
        <dbReference type="ARBA" id="ARBA00022840"/>
    </source>
</evidence>
<gene>
    <name evidence="10" type="ORF">AQJ30_13440</name>
</gene>
<dbReference type="EC" id="2.7.11.1" evidence="2"/>
<dbReference type="SUPFAM" id="SSF47090">
    <property type="entry name" value="PGBD-like"/>
    <property type="match status" value="1"/>
</dbReference>
<dbReference type="InterPro" id="IPR008271">
    <property type="entry name" value="Ser/Thr_kinase_AS"/>
</dbReference>
<keyword evidence="4 7" id="KW-0547">Nucleotide-binding</keyword>
<dbReference type="SMART" id="SM00220">
    <property type="entry name" value="S_TKc"/>
    <property type="match status" value="1"/>
</dbReference>
<reference evidence="10 11" key="1">
    <citation type="submission" date="2015-10" db="EMBL/GenBank/DDBJ databases">
        <title>Draft genome sequence of Streptomyces longwoodensis DSM 41677, type strain for the species Streptomyces longwoodensis.</title>
        <authorList>
            <person name="Ruckert C."/>
            <person name="Winkler A."/>
            <person name="Kalinowski J."/>
            <person name="Kampfer P."/>
            <person name="Glaeser S."/>
        </authorList>
    </citation>
    <scope>NUCLEOTIDE SEQUENCE [LARGE SCALE GENOMIC DNA]</scope>
    <source>
        <strain evidence="10 11">DSM 41677</strain>
    </source>
</reference>
<evidence type="ECO:0000256" key="7">
    <source>
        <dbReference type="PROSITE-ProRule" id="PRU10141"/>
    </source>
</evidence>
<dbReference type="Gene3D" id="3.30.200.20">
    <property type="entry name" value="Phosphorylase Kinase, domain 1"/>
    <property type="match status" value="1"/>
</dbReference>
<sequence>MSDRTTPPSPTAHESAALRQTGAAPLRPGDPVRVGPHVPLALLGSGGMGRVYLARSADDEPGLYAVKVIRPEYAEDTRFQRRFAHEAAVHSRVGPPHAPRLCGTGLDDDLLWMATEYLPGVDLAAVVREDGSLAGAAVWQLLADLGRALLALSAAGVVHRDLKPSNVLLCPDGAHVIDFGISKAVDASAVTGTGNRVGTPAYMSPEYLRTGHCDTASDVFSLAGSLVYAAAGRGPFGDGTGVDVMHRVAFEEPDPDVIGAVRAGDPDLGALLTRCLAKEPADRPTPQDLVDAAEPHVPVAGWPEPVHSRVLARQRAYDTLHRLPVARAALLWPPGVRARAGLLPAEVSGPVPGADGRPRDRQGVGPYGRPQDRQAAEAHGGPQGRERAHSPGSGQPGPTSAPSADVAPAALRARRLRRRQTLAVTAGVTLSAVAAGVLVLTREDGPATAHAPGAVATASGALPGGARRGGVSPSASRVSDGASVAGEPGGQAVTGSEGPGRQPAPPTGPAHATAAPTGTASPAATTGDPTGPAPATSAPASAPAAQPWNTDCTSYEGSGRTGPGDTGKQVRQVQCMLTARGYGVAGTDPDGEFGTGTEQAVRAFQGDRGLTADGVVTRGTWVALRAAE</sequence>
<protein>
    <recommendedName>
        <fullName evidence="2">non-specific serine/threonine protein kinase</fullName>
        <ecNumber evidence="2">2.7.11.1</ecNumber>
    </recommendedName>
</protein>
<dbReference type="InterPro" id="IPR036366">
    <property type="entry name" value="PGBDSf"/>
</dbReference>
<evidence type="ECO:0000256" key="5">
    <source>
        <dbReference type="ARBA" id="ARBA00022777"/>
    </source>
</evidence>
<keyword evidence="5" id="KW-0418">Kinase</keyword>
<dbReference type="RefSeq" id="WP_067233099.1">
    <property type="nucleotide sequence ID" value="NZ_KQ948552.1"/>
</dbReference>
<comment type="similarity">
    <text evidence="1">Belongs to the protein kinase superfamily. NEK Ser/Thr protein kinase family. NIMA subfamily.</text>
</comment>
<keyword evidence="11" id="KW-1185">Reference proteome</keyword>
<evidence type="ECO:0000259" key="9">
    <source>
        <dbReference type="PROSITE" id="PS50011"/>
    </source>
</evidence>
<dbReference type="STRING" id="68231.AQJ30_13440"/>
<feature type="compositionally biased region" description="Polar residues" evidence="8">
    <location>
        <begin position="547"/>
        <end position="556"/>
    </location>
</feature>
<dbReference type="SUPFAM" id="SSF56112">
    <property type="entry name" value="Protein kinase-like (PK-like)"/>
    <property type="match status" value="1"/>
</dbReference>
<dbReference type="PANTHER" id="PTHR43671:SF13">
    <property type="entry name" value="SERINE_THREONINE-PROTEIN KINASE NEK2"/>
    <property type="match status" value="1"/>
</dbReference>
<dbReference type="InterPro" id="IPR011009">
    <property type="entry name" value="Kinase-like_dom_sf"/>
</dbReference>
<evidence type="ECO:0000256" key="3">
    <source>
        <dbReference type="ARBA" id="ARBA00022679"/>
    </source>
</evidence>
<dbReference type="EMBL" id="LMWS01000015">
    <property type="protein sequence ID" value="KUN38556.1"/>
    <property type="molecule type" value="Genomic_DNA"/>
</dbReference>
<evidence type="ECO:0000313" key="10">
    <source>
        <dbReference type="EMBL" id="KUN38556.1"/>
    </source>
</evidence>
<dbReference type="Proteomes" id="UP000053271">
    <property type="component" value="Unassembled WGS sequence"/>
</dbReference>
<evidence type="ECO:0000256" key="4">
    <source>
        <dbReference type="ARBA" id="ARBA00022741"/>
    </source>
</evidence>
<proteinExistence type="inferred from homology"/>
<dbReference type="CDD" id="cd14014">
    <property type="entry name" value="STKc_PknB_like"/>
    <property type="match status" value="1"/>
</dbReference>
<dbReference type="AlphaFoldDB" id="A0A101QZF3"/>
<dbReference type="PANTHER" id="PTHR43671">
    <property type="entry name" value="SERINE/THREONINE-PROTEIN KINASE NEK"/>
    <property type="match status" value="1"/>
</dbReference>
<comment type="caution">
    <text evidence="10">The sequence shown here is derived from an EMBL/GenBank/DDBJ whole genome shotgun (WGS) entry which is preliminary data.</text>
</comment>
<dbReference type="InterPro" id="IPR017441">
    <property type="entry name" value="Protein_kinase_ATP_BS"/>
</dbReference>
<dbReference type="InterPro" id="IPR000719">
    <property type="entry name" value="Prot_kinase_dom"/>
</dbReference>
<evidence type="ECO:0000256" key="8">
    <source>
        <dbReference type="SAM" id="MobiDB-lite"/>
    </source>
</evidence>
<feature type="region of interest" description="Disordered" evidence="8">
    <location>
        <begin position="456"/>
        <end position="569"/>
    </location>
</feature>
<dbReference type="InterPro" id="IPR050660">
    <property type="entry name" value="NEK_Ser/Thr_kinase"/>
</dbReference>
<dbReference type="Pfam" id="PF01471">
    <property type="entry name" value="PG_binding_1"/>
    <property type="match status" value="1"/>
</dbReference>
<keyword evidence="3" id="KW-0808">Transferase</keyword>
<dbReference type="InterPro" id="IPR036365">
    <property type="entry name" value="PGBD-like_sf"/>
</dbReference>
<evidence type="ECO:0000256" key="2">
    <source>
        <dbReference type="ARBA" id="ARBA00012513"/>
    </source>
</evidence>
<feature type="domain" description="Protein kinase" evidence="9">
    <location>
        <begin position="37"/>
        <end position="297"/>
    </location>
</feature>
<name>A0A101QZF3_9ACTN</name>
<feature type="binding site" evidence="7">
    <location>
        <position position="67"/>
    </location>
    <ligand>
        <name>ATP</name>
        <dbReference type="ChEBI" id="CHEBI:30616"/>
    </ligand>
</feature>
<evidence type="ECO:0000313" key="11">
    <source>
        <dbReference type="Proteomes" id="UP000053271"/>
    </source>
</evidence>
<dbReference type="Gene3D" id="1.10.510.10">
    <property type="entry name" value="Transferase(Phosphotransferase) domain 1"/>
    <property type="match status" value="1"/>
</dbReference>
<keyword evidence="6 7" id="KW-0067">ATP-binding</keyword>
<dbReference type="Gene3D" id="1.10.101.10">
    <property type="entry name" value="PGBD-like superfamily/PGBD"/>
    <property type="match status" value="1"/>
</dbReference>
<evidence type="ECO:0000256" key="1">
    <source>
        <dbReference type="ARBA" id="ARBA00010886"/>
    </source>
</evidence>
<dbReference type="InterPro" id="IPR002477">
    <property type="entry name" value="Peptidoglycan-bd-like"/>
</dbReference>
<accession>A0A101QZF3</accession>
<organism evidence="10 11">
    <name type="scientific">Streptomyces longwoodensis</name>
    <dbReference type="NCBI Taxonomy" id="68231"/>
    <lineage>
        <taxon>Bacteria</taxon>
        <taxon>Bacillati</taxon>
        <taxon>Actinomycetota</taxon>
        <taxon>Actinomycetes</taxon>
        <taxon>Kitasatosporales</taxon>
        <taxon>Streptomycetaceae</taxon>
        <taxon>Streptomyces</taxon>
    </lineage>
</organism>
<dbReference type="GO" id="GO:0005524">
    <property type="term" value="F:ATP binding"/>
    <property type="evidence" value="ECO:0007669"/>
    <property type="project" value="UniProtKB-UniRule"/>
</dbReference>